<dbReference type="RefSeq" id="XP_004361572.1">
    <property type="nucleotide sequence ID" value="XM_004361515.1"/>
</dbReference>
<name>F4PN31_CACFS</name>
<dbReference type="GeneID" id="14875193"/>
<reference evidence="3" key="1">
    <citation type="journal article" date="2011" name="Genome Res.">
        <title>Phylogeny-wide analysis of social amoeba genomes highlights ancient origins for complex intercellular communication.</title>
        <authorList>
            <person name="Heidel A.J."/>
            <person name="Lawal H.M."/>
            <person name="Felder M."/>
            <person name="Schilde C."/>
            <person name="Helps N.R."/>
            <person name="Tunggal B."/>
            <person name="Rivero F."/>
            <person name="John U."/>
            <person name="Schleicher M."/>
            <person name="Eichinger L."/>
            <person name="Platzer M."/>
            <person name="Noegel A.A."/>
            <person name="Schaap P."/>
            <person name="Gloeckner G."/>
        </authorList>
    </citation>
    <scope>NUCLEOTIDE SEQUENCE [LARGE SCALE GENOMIC DNA]</scope>
    <source>
        <strain evidence="3">SH3</strain>
    </source>
</reference>
<keyword evidence="3" id="KW-1185">Reference proteome</keyword>
<accession>F4PN31</accession>
<evidence type="ECO:0000313" key="2">
    <source>
        <dbReference type="EMBL" id="EGG23721.1"/>
    </source>
</evidence>
<gene>
    <name evidence="2" type="ORF">DFA_05855</name>
</gene>
<feature type="region of interest" description="Disordered" evidence="1">
    <location>
        <begin position="1"/>
        <end position="22"/>
    </location>
</feature>
<evidence type="ECO:0000313" key="3">
    <source>
        <dbReference type="Proteomes" id="UP000007797"/>
    </source>
</evidence>
<organism evidence="2 3">
    <name type="scientific">Cavenderia fasciculata</name>
    <name type="common">Slime mold</name>
    <name type="synonym">Dictyostelium fasciculatum</name>
    <dbReference type="NCBI Taxonomy" id="261658"/>
    <lineage>
        <taxon>Eukaryota</taxon>
        <taxon>Amoebozoa</taxon>
        <taxon>Evosea</taxon>
        <taxon>Eumycetozoa</taxon>
        <taxon>Dictyostelia</taxon>
        <taxon>Acytosteliales</taxon>
        <taxon>Cavenderiaceae</taxon>
        <taxon>Cavenderia</taxon>
    </lineage>
</organism>
<dbReference type="AlphaFoldDB" id="F4PN31"/>
<sequence length="849" mass="98465">MSTLCNNNNNNNDNDNTTTTIPPKAATTIRDIIRVLTIRKIIFHYISTISAIVRLKDSSSTNGDQDNASLPFPITTVPISDSLGKRQLEIAKGREFNHVQLLKALRFGRTDLFFKYFETIYQPDQSYDILFDAAVGTNNHSVMLYYIDFIKKQQQLQQQQKQTYNLDGDIQPQQQQQQQKYSSSTSVGNPFTFLSGAAVIPSGSYNQIQKRTIDILCENNIVILNQQFAYNCLKKLVYLVDVDALRVFLSINPHVHGLSIPSQFCHWNEACSSKHQRGLPVILEILEVMKEPDSKTQQVIWNGLLACALDNANLSLFYDLMQHVIDLELTTFTISPVVLSKTLKWKELVEYFFNVPQRFRWTYQYAAMNQLVQYKNVEGLKYFYQNQPSRIYTNGLLQSAISAGCMECMQFVLEMDPPSDLEDTSNFKWVVNDIRFGKGELLDIETINSLFSHPRVDFTFYHCFETAIKSERMDLFHRLSELAQQRLSESKATLDLDVDVPDKTYINIMSAYMIALQVSFWNRSEATRFILQNYPPPKVSIYESTSQTWRTSKFQNFDENIEYMHSHGLLNLSAVFNQTIINHSFYKGMVKPLQYFGIRRPNPQIANKVLHNALYRANYDLLVYILTDEPVSDEGQLINQNNLYQPDNNFQYVKEILQMGRLFSEHRTNDQAENTIKIAELLINQFECQITRTDIVNASLGYSHQVFGYVLEKSFMFNIGITNSDIFQYLKNLIFGNHQKDEQIQMFETLFDFVERNSKRYNHITLPVLHNEFIKSNNCATILLLLDRFKFNNHNYVKDPTVQKHLQLQLYTPITDTYLEGLLSTLHSFGSVYLIQEINIRLNKIGKEI</sequence>
<dbReference type="Proteomes" id="UP000007797">
    <property type="component" value="Unassembled WGS sequence"/>
</dbReference>
<evidence type="ECO:0000256" key="1">
    <source>
        <dbReference type="SAM" id="MobiDB-lite"/>
    </source>
</evidence>
<protein>
    <submittedName>
        <fullName evidence="2">Uncharacterized protein</fullName>
    </submittedName>
</protein>
<proteinExistence type="predicted"/>
<dbReference type="EMBL" id="GL883008">
    <property type="protein sequence ID" value="EGG23721.1"/>
    <property type="molecule type" value="Genomic_DNA"/>
</dbReference>
<dbReference type="KEGG" id="dfa:DFA_05855"/>